<sequence>MEIQKTVQAFQRLKGQETILQAAGVDTADTSEATSPSRVIGFAGAKGGVGTTTVALNVAMTLVHGGHRVIYVELSPHLGTATRLLHMAPQPPLSHASTTLTDMNEAVVSQLLMQHSTGLQVLCVSTWDQEVGAQISTEFLTVLFRELKGLADYLILDFPLEPSFPSMCFLGQCQILDLVMESDAIGLNLAKNQLAFIRSHCETPVFVTLVNRSGIPLADGVQGIQEEIGYEIPVVIPTAPELCYTAGIKKLPIVCFNPESVLALQFVKLSEQLLGSFSEDGPEPKRDRRGRDRRKGNRRDRGVW</sequence>
<dbReference type="Gene3D" id="3.40.50.300">
    <property type="entry name" value="P-loop containing nucleotide triphosphate hydrolases"/>
    <property type="match status" value="1"/>
</dbReference>
<accession>A0AA96GD84</accession>
<dbReference type="Proteomes" id="UP001302719">
    <property type="component" value="Chromosome"/>
</dbReference>
<dbReference type="SUPFAM" id="SSF52540">
    <property type="entry name" value="P-loop containing nucleoside triphosphate hydrolases"/>
    <property type="match status" value="1"/>
</dbReference>
<reference evidence="3 4" key="1">
    <citation type="submission" date="2023-01" db="EMBL/GenBank/DDBJ databases">
        <title>Cultivation and genomic characterization of new, ubiquitous marine nitrite-oxidizing bacteria from the Nitrospirales.</title>
        <authorList>
            <person name="Mueller A.J."/>
            <person name="Daebeler A."/>
            <person name="Herbold C.W."/>
            <person name="Kirkegaard R.H."/>
            <person name="Daims H."/>
        </authorList>
    </citation>
    <scope>NUCLEOTIDE SEQUENCE [LARGE SCALE GENOMIC DNA]</scope>
    <source>
        <strain evidence="3 4">VA</strain>
    </source>
</reference>
<dbReference type="GO" id="GO:0005524">
    <property type="term" value="F:ATP binding"/>
    <property type="evidence" value="ECO:0007669"/>
    <property type="project" value="TreeGrafter"/>
</dbReference>
<evidence type="ECO:0000313" key="3">
    <source>
        <dbReference type="EMBL" id="WNM57800.1"/>
    </source>
</evidence>
<name>A0AA96GD84_9BACT</name>
<keyword evidence="4" id="KW-1185">Reference proteome</keyword>
<feature type="domain" description="AAA" evidence="2">
    <location>
        <begin position="38"/>
        <end position="159"/>
    </location>
</feature>
<dbReference type="GO" id="GO:0051782">
    <property type="term" value="P:negative regulation of cell division"/>
    <property type="evidence" value="ECO:0007669"/>
    <property type="project" value="TreeGrafter"/>
</dbReference>
<dbReference type="PANTHER" id="PTHR43384:SF13">
    <property type="entry name" value="SLR0110 PROTEIN"/>
    <property type="match status" value="1"/>
</dbReference>
<evidence type="ECO:0000256" key="1">
    <source>
        <dbReference type="SAM" id="MobiDB-lite"/>
    </source>
</evidence>
<evidence type="ECO:0000259" key="2">
    <source>
        <dbReference type="Pfam" id="PF13614"/>
    </source>
</evidence>
<dbReference type="RefSeq" id="WP_312642739.1">
    <property type="nucleotide sequence ID" value="NZ_CP116967.1"/>
</dbReference>
<dbReference type="GO" id="GO:0016887">
    <property type="term" value="F:ATP hydrolysis activity"/>
    <property type="evidence" value="ECO:0007669"/>
    <property type="project" value="TreeGrafter"/>
</dbReference>
<dbReference type="Pfam" id="PF13614">
    <property type="entry name" value="AAA_31"/>
    <property type="match status" value="1"/>
</dbReference>
<dbReference type="PANTHER" id="PTHR43384">
    <property type="entry name" value="SEPTUM SITE-DETERMINING PROTEIN MIND HOMOLOG, CHLOROPLASTIC-RELATED"/>
    <property type="match status" value="1"/>
</dbReference>
<dbReference type="KEGG" id="nall:PP769_17790"/>
<dbReference type="InterPro" id="IPR050625">
    <property type="entry name" value="ParA/MinD_ATPase"/>
</dbReference>
<dbReference type="GO" id="GO:0005829">
    <property type="term" value="C:cytosol"/>
    <property type="evidence" value="ECO:0007669"/>
    <property type="project" value="TreeGrafter"/>
</dbReference>
<feature type="region of interest" description="Disordered" evidence="1">
    <location>
        <begin position="278"/>
        <end position="304"/>
    </location>
</feature>
<dbReference type="AlphaFoldDB" id="A0AA96GD84"/>
<dbReference type="InterPro" id="IPR027417">
    <property type="entry name" value="P-loop_NTPase"/>
</dbReference>
<gene>
    <name evidence="3" type="ORF">PP769_17790</name>
</gene>
<dbReference type="GO" id="GO:0009898">
    <property type="term" value="C:cytoplasmic side of plasma membrane"/>
    <property type="evidence" value="ECO:0007669"/>
    <property type="project" value="TreeGrafter"/>
</dbReference>
<dbReference type="EMBL" id="CP116967">
    <property type="protein sequence ID" value="WNM57800.1"/>
    <property type="molecule type" value="Genomic_DNA"/>
</dbReference>
<protein>
    <submittedName>
        <fullName evidence="3">AAA family ATPase</fullName>
    </submittedName>
</protein>
<proteinExistence type="predicted"/>
<dbReference type="InterPro" id="IPR025669">
    <property type="entry name" value="AAA_dom"/>
</dbReference>
<evidence type="ECO:0000313" key="4">
    <source>
        <dbReference type="Proteomes" id="UP001302719"/>
    </source>
</evidence>
<organism evidence="3 4">
    <name type="scientific">Candidatus Nitrospira allomarina</name>
    <dbReference type="NCBI Taxonomy" id="3020900"/>
    <lineage>
        <taxon>Bacteria</taxon>
        <taxon>Pseudomonadati</taxon>
        <taxon>Nitrospirota</taxon>
        <taxon>Nitrospiria</taxon>
        <taxon>Nitrospirales</taxon>
        <taxon>Nitrospiraceae</taxon>
        <taxon>Nitrospira</taxon>
    </lineage>
</organism>